<name>A0A1W1UYW5_9DEIO</name>
<evidence type="ECO:0000313" key="2">
    <source>
        <dbReference type="EMBL" id="SMB86256.1"/>
    </source>
</evidence>
<dbReference type="OrthoDB" id="77030at2"/>
<dbReference type="EMBL" id="FWWU01000008">
    <property type="protein sequence ID" value="SMB86256.1"/>
    <property type="molecule type" value="Genomic_DNA"/>
</dbReference>
<keyword evidence="3" id="KW-1185">Reference proteome</keyword>
<accession>A0A1W1UYW5</accession>
<gene>
    <name evidence="2" type="ORF">SAMN00790413_03742</name>
</gene>
<keyword evidence="1" id="KW-0732">Signal</keyword>
<feature type="signal peptide" evidence="1">
    <location>
        <begin position="1"/>
        <end position="16"/>
    </location>
</feature>
<dbReference type="STRING" id="695939.SAMN00790413_03742"/>
<feature type="chain" id="PRO_5013388910" evidence="1">
    <location>
        <begin position="17"/>
        <end position="118"/>
    </location>
</feature>
<dbReference type="RefSeq" id="WP_084047620.1">
    <property type="nucleotide sequence ID" value="NZ_FWWU01000008.1"/>
</dbReference>
<proteinExistence type="predicted"/>
<dbReference type="Proteomes" id="UP000192582">
    <property type="component" value="Unassembled WGS sequence"/>
</dbReference>
<evidence type="ECO:0000256" key="1">
    <source>
        <dbReference type="SAM" id="SignalP"/>
    </source>
</evidence>
<organism evidence="2 3">
    <name type="scientific">Deinococcus hopiensis KR-140</name>
    <dbReference type="NCBI Taxonomy" id="695939"/>
    <lineage>
        <taxon>Bacteria</taxon>
        <taxon>Thermotogati</taxon>
        <taxon>Deinococcota</taxon>
        <taxon>Deinococci</taxon>
        <taxon>Deinococcales</taxon>
        <taxon>Deinococcaceae</taxon>
        <taxon>Deinococcus</taxon>
    </lineage>
</organism>
<evidence type="ECO:0000313" key="3">
    <source>
        <dbReference type="Proteomes" id="UP000192582"/>
    </source>
</evidence>
<reference evidence="2 3" key="1">
    <citation type="submission" date="2017-04" db="EMBL/GenBank/DDBJ databases">
        <authorList>
            <person name="Afonso C.L."/>
            <person name="Miller P.J."/>
            <person name="Scott M.A."/>
            <person name="Spackman E."/>
            <person name="Goraichik I."/>
            <person name="Dimitrov K.M."/>
            <person name="Suarez D.L."/>
            <person name="Swayne D.E."/>
        </authorList>
    </citation>
    <scope>NUCLEOTIDE SEQUENCE [LARGE SCALE GENOMIC DNA]</scope>
    <source>
        <strain evidence="2 3">KR-140</strain>
    </source>
</reference>
<sequence length="118" mass="12613">MILISALLGTSLAAPASVTSAQQSTISAQAKAFSGQECTGGYSVKTLNDGSMKKLSEINLTYNGRSESIRASGGKVTVKFEADKGLLRIYTVTGGKGYYYHAQFLKEDKKILIHQCTV</sequence>
<protein>
    <submittedName>
        <fullName evidence="2">Uncharacterized protein</fullName>
    </submittedName>
</protein>
<dbReference type="AlphaFoldDB" id="A0A1W1UYW5"/>